<dbReference type="Proteomes" id="UP000316476">
    <property type="component" value="Unassembled WGS sequence"/>
</dbReference>
<proteinExistence type="predicted"/>
<protein>
    <submittedName>
        <fullName evidence="2">Uncharacterized protein</fullName>
    </submittedName>
</protein>
<accession>A0A5C6FFI0</accession>
<dbReference type="EMBL" id="SJPZ01000011">
    <property type="protein sequence ID" value="TWU59502.1"/>
    <property type="molecule type" value="Genomic_DNA"/>
</dbReference>
<evidence type="ECO:0000313" key="2">
    <source>
        <dbReference type="EMBL" id="TWU59502.1"/>
    </source>
</evidence>
<gene>
    <name evidence="2" type="ORF">V7x_56140</name>
</gene>
<organism evidence="2 3">
    <name type="scientific">Crateriforma conspicua</name>
    <dbReference type="NCBI Taxonomy" id="2527996"/>
    <lineage>
        <taxon>Bacteria</taxon>
        <taxon>Pseudomonadati</taxon>
        <taxon>Planctomycetota</taxon>
        <taxon>Planctomycetia</taxon>
        <taxon>Planctomycetales</taxon>
        <taxon>Planctomycetaceae</taxon>
        <taxon>Crateriforma</taxon>
    </lineage>
</organism>
<reference evidence="2 3" key="1">
    <citation type="submission" date="2019-02" db="EMBL/GenBank/DDBJ databases">
        <title>Deep-cultivation of Planctomycetes and their phenomic and genomic characterization uncovers novel biology.</title>
        <authorList>
            <person name="Wiegand S."/>
            <person name="Jogler M."/>
            <person name="Boedeker C."/>
            <person name="Pinto D."/>
            <person name="Vollmers J."/>
            <person name="Rivas-Marin E."/>
            <person name="Kohn T."/>
            <person name="Peeters S.H."/>
            <person name="Heuer A."/>
            <person name="Rast P."/>
            <person name="Oberbeckmann S."/>
            <person name="Bunk B."/>
            <person name="Jeske O."/>
            <person name="Meyerdierks A."/>
            <person name="Storesund J.E."/>
            <person name="Kallscheuer N."/>
            <person name="Luecker S."/>
            <person name="Lage O.M."/>
            <person name="Pohl T."/>
            <person name="Merkel B.J."/>
            <person name="Hornburger P."/>
            <person name="Mueller R.-W."/>
            <person name="Bruemmer F."/>
            <person name="Labrenz M."/>
            <person name="Spormann A.M."/>
            <person name="Op Den Camp H."/>
            <person name="Overmann J."/>
            <person name="Amann R."/>
            <person name="Jetten M.S.M."/>
            <person name="Mascher T."/>
            <person name="Medema M.H."/>
            <person name="Devos D.P."/>
            <person name="Kaster A.-K."/>
            <person name="Ovreas L."/>
            <person name="Rohde M."/>
            <person name="Galperin M.Y."/>
            <person name="Jogler C."/>
        </authorList>
    </citation>
    <scope>NUCLEOTIDE SEQUENCE [LARGE SCALE GENOMIC DNA]</scope>
    <source>
        <strain evidence="2 3">V7</strain>
    </source>
</reference>
<feature type="region of interest" description="Disordered" evidence="1">
    <location>
        <begin position="1"/>
        <end position="75"/>
    </location>
</feature>
<feature type="compositionally biased region" description="Basic and acidic residues" evidence="1">
    <location>
        <begin position="65"/>
        <end position="75"/>
    </location>
</feature>
<sequence length="75" mass="8356">MLRLVSNGTSSEDRNRGTRRREQKASKQQYTRSILKPNNWGGTTGPHLRNRGTSQGEVSDEETDKAEANHDGASE</sequence>
<dbReference type="AlphaFoldDB" id="A0A5C6FFI0"/>
<comment type="caution">
    <text evidence="2">The sequence shown here is derived from an EMBL/GenBank/DDBJ whole genome shotgun (WGS) entry which is preliminary data.</text>
</comment>
<evidence type="ECO:0000256" key="1">
    <source>
        <dbReference type="SAM" id="MobiDB-lite"/>
    </source>
</evidence>
<evidence type="ECO:0000313" key="3">
    <source>
        <dbReference type="Proteomes" id="UP000316476"/>
    </source>
</evidence>
<feature type="compositionally biased region" description="Polar residues" evidence="1">
    <location>
        <begin position="1"/>
        <end position="10"/>
    </location>
</feature>
<name>A0A5C6FFI0_9PLAN</name>